<sequence>MTKLFLRSGSLDDFLALGENGQPVYASALQLRETLRLRKQQQIADCLAIPQPNERGDRIDWYSPIAGKVTSWIAASEQERLAALKLLETYQSAVADISRRAQHAEKPGQKLFGVLLAKAIQFPGPNHVYLVDGQPVLTFWGFVNLDKKSRDDALDCLRSVEKTAPPLYSPVSAYEAPPAESATQPEPEVKPAGKSEPLPAPEAAAALPRARWLRFWWGLPVVALLAVLALQIRGWIASGDKTSEPPALAAAVEPEKRALPASVTEPKPEAQTAIEAAPVAPPEAELPKPAEENKTADAVSPAVAPTETAAAPVEAPSPANDEPQAAEAVPVEPAVAQETPAEPPAAARKGELLMPADAVRMGSVKFLNGSWRVSIDIKTPVTGRPPSLIYQIKEGKGTAKITHGDGVTCRANIEAGLMSSGNLVINSRYQARCSDNTRYRMPEIVCKQGTADIAECTGRYNADAVFPMTIKRESKR</sequence>
<feature type="region of interest" description="Disordered" evidence="1">
    <location>
        <begin position="239"/>
        <end position="344"/>
    </location>
</feature>
<proteinExistence type="predicted"/>
<dbReference type="NCBIfam" id="NF040486">
    <property type="entry name" value="SrfA_fam"/>
    <property type="match status" value="1"/>
</dbReference>
<dbReference type="Proteomes" id="UP001309705">
    <property type="component" value="Unassembled WGS sequence"/>
</dbReference>
<feature type="region of interest" description="Disordered" evidence="1">
    <location>
        <begin position="168"/>
        <end position="198"/>
    </location>
</feature>
<dbReference type="RefSeq" id="WP_327616701.1">
    <property type="nucleotide sequence ID" value="NZ_JAYWTM010000001.1"/>
</dbReference>
<gene>
    <name evidence="2" type="ORF">VSX58_02710</name>
</gene>
<reference evidence="2 3" key="1">
    <citation type="journal article" date="2017" name="Int. J. Syst. Evol. Microbiol.">
        <title>Brenneria populi subsp. brevivirga subsp. nov. isolated from symptomatic bark of Populus x euramericana canker, and description of Brenneria populi subsp. populi subsp. nov.</title>
        <authorList>
            <person name="Zheng M.H."/>
            <person name="Piao C.G."/>
            <person name="Xue H."/>
            <person name="Guo M.W."/>
            <person name="Li Y."/>
        </authorList>
    </citation>
    <scope>NUCLEOTIDE SEQUENCE [LARGE SCALE GENOMIC DNA]</scope>
    <source>
        <strain evidence="2 3">D9-5</strain>
    </source>
</reference>
<feature type="compositionally biased region" description="Low complexity" evidence="1">
    <location>
        <begin position="298"/>
        <end position="344"/>
    </location>
</feature>
<accession>A0ABU6JLR1</accession>
<dbReference type="InterPro" id="IPR047774">
    <property type="entry name" value="SrfA-like"/>
</dbReference>
<comment type="caution">
    <text evidence="2">The sequence shown here is derived from an EMBL/GenBank/DDBJ whole genome shotgun (WGS) entry which is preliminary data.</text>
</comment>
<evidence type="ECO:0000256" key="1">
    <source>
        <dbReference type="SAM" id="MobiDB-lite"/>
    </source>
</evidence>
<organism evidence="2 3">
    <name type="scientific">Brenneria populi</name>
    <dbReference type="NCBI Taxonomy" id="1505588"/>
    <lineage>
        <taxon>Bacteria</taxon>
        <taxon>Pseudomonadati</taxon>
        <taxon>Pseudomonadota</taxon>
        <taxon>Gammaproteobacteria</taxon>
        <taxon>Enterobacterales</taxon>
        <taxon>Pectobacteriaceae</taxon>
        <taxon>Brenneria</taxon>
    </lineage>
</organism>
<evidence type="ECO:0000313" key="2">
    <source>
        <dbReference type="EMBL" id="MEC5341527.1"/>
    </source>
</evidence>
<protein>
    <submittedName>
        <fullName evidence="2">SrfA family protein</fullName>
    </submittedName>
</protein>
<evidence type="ECO:0000313" key="3">
    <source>
        <dbReference type="Proteomes" id="UP001309705"/>
    </source>
</evidence>
<dbReference type="EMBL" id="JAYWTM010000001">
    <property type="protein sequence ID" value="MEC5341527.1"/>
    <property type="molecule type" value="Genomic_DNA"/>
</dbReference>
<keyword evidence="3" id="KW-1185">Reference proteome</keyword>
<name>A0ABU6JLR1_9GAMM</name>
<feature type="compositionally biased region" description="Basic and acidic residues" evidence="1">
    <location>
        <begin position="285"/>
        <end position="295"/>
    </location>
</feature>